<dbReference type="GO" id="GO:0005829">
    <property type="term" value="C:cytosol"/>
    <property type="evidence" value="ECO:0007669"/>
    <property type="project" value="TreeGrafter"/>
</dbReference>
<evidence type="ECO:0000256" key="2">
    <source>
        <dbReference type="ARBA" id="ARBA00009796"/>
    </source>
</evidence>
<dbReference type="Pfam" id="PF00578">
    <property type="entry name" value="AhpC-TSA"/>
    <property type="match status" value="1"/>
</dbReference>
<evidence type="ECO:0000256" key="6">
    <source>
        <dbReference type="ARBA" id="ARBA00022490"/>
    </source>
</evidence>
<keyword evidence="9" id="KW-0560">Oxidoreductase</keyword>
<dbReference type="InterPro" id="IPR000866">
    <property type="entry name" value="AhpC/TSA"/>
</dbReference>
<comment type="catalytic activity">
    <reaction evidence="14">
        <text>a hydroperoxide + NADH + H(+) = an alcohol + NAD(+) + H2O</text>
        <dbReference type="Rhea" id="RHEA:62628"/>
        <dbReference type="ChEBI" id="CHEBI:15377"/>
        <dbReference type="ChEBI" id="CHEBI:15378"/>
        <dbReference type="ChEBI" id="CHEBI:30879"/>
        <dbReference type="ChEBI" id="CHEBI:35924"/>
        <dbReference type="ChEBI" id="CHEBI:57540"/>
        <dbReference type="ChEBI" id="CHEBI:57945"/>
        <dbReference type="EC" id="1.11.1.26"/>
    </reaction>
</comment>
<dbReference type="InterPro" id="IPR019479">
    <property type="entry name" value="Peroxiredoxin_C"/>
</dbReference>
<dbReference type="RefSeq" id="WP_056952918.1">
    <property type="nucleotide sequence ID" value="NZ_AZDY01000037.1"/>
</dbReference>
<dbReference type="EC" id="1.11.1.26" evidence="4"/>
<evidence type="ECO:0000259" key="16">
    <source>
        <dbReference type="PROSITE" id="PS51352"/>
    </source>
</evidence>
<protein>
    <recommendedName>
        <fullName evidence="5">Alkyl hydroperoxide reductase C</fullName>
        <ecNumber evidence="4">1.11.1.26</ecNumber>
    </recommendedName>
    <alternativeName>
        <fullName evidence="12">Peroxiredoxin</fullName>
    </alternativeName>
    <alternativeName>
        <fullName evidence="13">Thioredoxin peroxidase</fullName>
    </alternativeName>
</protein>
<dbReference type="GO" id="GO:0045454">
    <property type="term" value="P:cell redox homeostasis"/>
    <property type="evidence" value="ECO:0007669"/>
    <property type="project" value="TreeGrafter"/>
</dbReference>
<keyword evidence="7" id="KW-0575">Peroxidase</keyword>
<keyword evidence="6" id="KW-0963">Cytoplasm</keyword>
<dbReference type="PATRIC" id="fig|1423788.3.peg.2273"/>
<dbReference type="GO" id="GO:0033554">
    <property type="term" value="P:cellular response to stress"/>
    <property type="evidence" value="ECO:0007669"/>
    <property type="project" value="TreeGrafter"/>
</dbReference>
<dbReference type="PANTHER" id="PTHR10681">
    <property type="entry name" value="THIOREDOXIN PEROXIDASE"/>
    <property type="match status" value="1"/>
</dbReference>
<dbReference type="GO" id="GO:0102039">
    <property type="term" value="F:NADH-dependent peroxiredoxin activity"/>
    <property type="evidence" value="ECO:0007669"/>
    <property type="project" value="UniProtKB-EC"/>
</dbReference>
<feature type="active site" description="Cysteine sulfenic acid (-SOH) intermediate; for peroxidase activity" evidence="15">
    <location>
        <position position="47"/>
    </location>
</feature>
<evidence type="ECO:0000256" key="5">
    <source>
        <dbReference type="ARBA" id="ARBA00017462"/>
    </source>
</evidence>
<dbReference type="PROSITE" id="PS51352">
    <property type="entry name" value="THIOREDOXIN_2"/>
    <property type="match status" value="1"/>
</dbReference>
<name>A0A0R1KJQ5_9LACO</name>
<dbReference type="InterPro" id="IPR050217">
    <property type="entry name" value="Peroxiredoxin"/>
</dbReference>
<evidence type="ECO:0000256" key="4">
    <source>
        <dbReference type="ARBA" id="ARBA00013021"/>
    </source>
</evidence>
<evidence type="ECO:0000256" key="13">
    <source>
        <dbReference type="ARBA" id="ARBA00032824"/>
    </source>
</evidence>
<evidence type="ECO:0000256" key="14">
    <source>
        <dbReference type="ARBA" id="ARBA00047572"/>
    </source>
</evidence>
<keyword evidence="11" id="KW-0676">Redox-active center</keyword>
<dbReference type="InterPro" id="IPR036249">
    <property type="entry name" value="Thioredoxin-like_sf"/>
</dbReference>
<feature type="domain" description="Thioredoxin" evidence="16">
    <location>
        <begin position="2"/>
        <end position="157"/>
    </location>
</feature>
<evidence type="ECO:0000256" key="1">
    <source>
        <dbReference type="ARBA" id="ARBA00004496"/>
    </source>
</evidence>
<dbReference type="InterPro" id="IPR013766">
    <property type="entry name" value="Thioredoxin_domain"/>
</dbReference>
<evidence type="ECO:0000256" key="15">
    <source>
        <dbReference type="PIRSR" id="PIRSR000239-1"/>
    </source>
</evidence>
<keyword evidence="10" id="KW-1015">Disulfide bond</keyword>
<evidence type="ECO:0000256" key="12">
    <source>
        <dbReference type="ARBA" id="ARBA00032077"/>
    </source>
</evidence>
<dbReference type="GO" id="GO:0006979">
    <property type="term" value="P:response to oxidative stress"/>
    <property type="evidence" value="ECO:0007669"/>
    <property type="project" value="TreeGrafter"/>
</dbReference>
<evidence type="ECO:0000256" key="10">
    <source>
        <dbReference type="ARBA" id="ARBA00023157"/>
    </source>
</evidence>
<dbReference type="PANTHER" id="PTHR10681:SF121">
    <property type="entry name" value="ALKYL HYDROPEROXIDE REDUCTASE C"/>
    <property type="match status" value="1"/>
</dbReference>
<accession>A0A0R1KJQ5</accession>
<dbReference type="SUPFAM" id="SSF52833">
    <property type="entry name" value="Thioredoxin-like"/>
    <property type="match status" value="1"/>
</dbReference>
<dbReference type="AlphaFoldDB" id="A0A0R1KJQ5"/>
<dbReference type="Proteomes" id="UP000051515">
    <property type="component" value="Unassembled WGS sequence"/>
</dbReference>
<gene>
    <name evidence="17" type="ORF">FC78_GL002204</name>
</gene>
<dbReference type="PIRSF" id="PIRSF000239">
    <property type="entry name" value="AHPC"/>
    <property type="match status" value="1"/>
</dbReference>
<dbReference type="GO" id="GO:0008379">
    <property type="term" value="F:thioredoxin peroxidase activity"/>
    <property type="evidence" value="ECO:0007669"/>
    <property type="project" value="TreeGrafter"/>
</dbReference>
<evidence type="ECO:0000313" key="18">
    <source>
        <dbReference type="Proteomes" id="UP000051515"/>
    </source>
</evidence>
<keyword evidence="18" id="KW-1185">Reference proteome</keyword>
<dbReference type="InterPro" id="IPR024706">
    <property type="entry name" value="Peroxiredoxin_AhpC-typ"/>
</dbReference>
<evidence type="ECO:0000256" key="9">
    <source>
        <dbReference type="ARBA" id="ARBA00023002"/>
    </source>
</evidence>
<reference evidence="17 18" key="1">
    <citation type="journal article" date="2015" name="Genome Announc.">
        <title>Expanding the biotechnology potential of lactobacilli through comparative genomics of 213 strains and associated genera.</title>
        <authorList>
            <person name="Sun Z."/>
            <person name="Harris H.M."/>
            <person name="McCann A."/>
            <person name="Guo C."/>
            <person name="Argimon S."/>
            <person name="Zhang W."/>
            <person name="Yang X."/>
            <person name="Jeffery I.B."/>
            <person name="Cooney J.C."/>
            <person name="Kagawa T.F."/>
            <person name="Liu W."/>
            <person name="Song Y."/>
            <person name="Salvetti E."/>
            <person name="Wrobel A."/>
            <person name="Rasinkangas P."/>
            <person name="Parkhill J."/>
            <person name="Rea M.C."/>
            <person name="O'Sullivan O."/>
            <person name="Ritari J."/>
            <person name="Douillard F.P."/>
            <person name="Paul Ross R."/>
            <person name="Yang R."/>
            <person name="Briner A.E."/>
            <person name="Felis G.E."/>
            <person name="de Vos W.M."/>
            <person name="Barrangou R."/>
            <person name="Klaenhammer T.R."/>
            <person name="Caufield P.W."/>
            <person name="Cui Y."/>
            <person name="Zhang H."/>
            <person name="O'Toole P.W."/>
        </authorList>
    </citation>
    <scope>NUCLEOTIDE SEQUENCE [LARGE SCALE GENOMIC DNA]</scope>
    <source>
        <strain evidence="17 18">DSM 19674</strain>
    </source>
</reference>
<evidence type="ECO:0000313" key="17">
    <source>
        <dbReference type="EMBL" id="KRK83392.1"/>
    </source>
</evidence>
<dbReference type="CDD" id="cd03015">
    <property type="entry name" value="PRX_Typ2cys"/>
    <property type="match status" value="1"/>
</dbReference>
<comment type="similarity">
    <text evidence="2">Belongs to the peroxiredoxin family. AhpC/Prx1 subfamily.</text>
</comment>
<comment type="caution">
    <text evidence="17">The sequence shown here is derived from an EMBL/GenBank/DDBJ whole genome shotgun (WGS) entry which is preliminary data.</text>
</comment>
<evidence type="ECO:0000256" key="8">
    <source>
        <dbReference type="ARBA" id="ARBA00022862"/>
    </source>
</evidence>
<dbReference type="FunFam" id="3.40.30.10:FF:000002">
    <property type="entry name" value="Alkyl hydroperoxide reductase C"/>
    <property type="match status" value="1"/>
</dbReference>
<proteinExistence type="inferred from homology"/>
<dbReference type="Pfam" id="PF10417">
    <property type="entry name" value="1-cysPrx_C"/>
    <property type="match status" value="1"/>
</dbReference>
<dbReference type="Gene3D" id="3.40.30.10">
    <property type="entry name" value="Glutaredoxin"/>
    <property type="match status" value="1"/>
</dbReference>
<evidence type="ECO:0000256" key="11">
    <source>
        <dbReference type="ARBA" id="ARBA00023284"/>
    </source>
</evidence>
<keyword evidence="8" id="KW-0049">Antioxidant</keyword>
<comment type="subunit">
    <text evidence="3">Homodimer; disulfide-linked, upon oxidation. 5 homodimers assemble to form a ring-like decamer.</text>
</comment>
<dbReference type="EMBL" id="AZDY01000037">
    <property type="protein sequence ID" value="KRK83392.1"/>
    <property type="molecule type" value="Genomic_DNA"/>
</dbReference>
<evidence type="ECO:0000256" key="3">
    <source>
        <dbReference type="ARBA" id="ARBA00011654"/>
    </source>
</evidence>
<sequence length="187" mass="21063">MNYINKELPEFNVNAYQAGELKTVTKNDLLGKWSIIFFYPADFSFVCPTELSELQDLYEEFKAAGAEIYSVSVDSQYSHMSWAETTKTIGKIRYPMLSDQKHELTDFFNMIDETSGQDYRGVFIADPKGIIKSYTVNAMGVGRNPKEILRTLQAAQFVEEHGDDVCPANWHPGEGTIKPSGDLVGKI</sequence>
<dbReference type="OrthoDB" id="9812811at2"/>
<comment type="subcellular location">
    <subcellularLocation>
        <location evidence="1">Cytoplasm</location>
    </subcellularLocation>
</comment>
<evidence type="ECO:0000256" key="7">
    <source>
        <dbReference type="ARBA" id="ARBA00022559"/>
    </source>
</evidence>
<organism evidence="17 18">
    <name type="scientific">Companilactobacillus bobalius DSM 19674</name>
    <dbReference type="NCBI Taxonomy" id="1423788"/>
    <lineage>
        <taxon>Bacteria</taxon>
        <taxon>Bacillati</taxon>
        <taxon>Bacillota</taxon>
        <taxon>Bacilli</taxon>
        <taxon>Lactobacillales</taxon>
        <taxon>Lactobacillaceae</taxon>
        <taxon>Companilactobacillus</taxon>
        <taxon>Companilactobacillus bobalius</taxon>
    </lineage>
</organism>
<dbReference type="STRING" id="1423788.FC78_GL002204"/>
<dbReference type="GO" id="GO:0042744">
    <property type="term" value="P:hydrogen peroxide catabolic process"/>
    <property type="evidence" value="ECO:0007669"/>
    <property type="project" value="TreeGrafter"/>
</dbReference>